<sequence length="227" mass="24729">MMISVPGVLTPDQVRDCRQRLEAAAWADGKHTAGFQSAMAKDNLQLPADAPAARAVGELIQQALARHPLFVAAALPARVFPPLFNLYQGGQSFGLHVDNALRPLPDGSGYLRTDLSATLFLCEPDEYDGGELVVEDTYGAHSVKLAAGDLILYPASSLHRVLPVTRGMRLCSFFWIQSLVRDAGQRSQLFELDQGIQRAAAELGQGHEACLQLTGVYHNLLRQWAQP</sequence>
<feature type="binding site" evidence="7">
    <location>
        <position position="98"/>
    </location>
    <ligand>
        <name>Fe cation</name>
        <dbReference type="ChEBI" id="CHEBI:24875"/>
    </ligand>
</feature>
<name>A0A0U4XR29_9PSED</name>
<dbReference type="SUPFAM" id="SSF51197">
    <property type="entry name" value="Clavaminate synthase-like"/>
    <property type="match status" value="1"/>
</dbReference>
<keyword evidence="4 7" id="KW-0223">Dioxygenase</keyword>
<protein>
    <submittedName>
        <fullName evidence="9">PKHD-type hydroxylase</fullName>
    </submittedName>
</protein>
<dbReference type="InterPro" id="IPR005123">
    <property type="entry name" value="Oxoglu/Fe-dep_dioxygenase_dom"/>
</dbReference>
<dbReference type="Gene3D" id="2.60.120.620">
    <property type="entry name" value="q2cbj1_9rhob like domain"/>
    <property type="match status" value="1"/>
</dbReference>
<dbReference type="GO" id="GO:0031418">
    <property type="term" value="F:L-ascorbic acid binding"/>
    <property type="evidence" value="ECO:0007669"/>
    <property type="project" value="UniProtKB-KW"/>
</dbReference>
<dbReference type="NCBIfam" id="NF003973">
    <property type="entry name" value="PRK05467.1-2"/>
    <property type="match status" value="1"/>
</dbReference>
<dbReference type="GO" id="GO:0006879">
    <property type="term" value="P:intracellular iron ion homeostasis"/>
    <property type="evidence" value="ECO:0007669"/>
    <property type="project" value="TreeGrafter"/>
</dbReference>
<dbReference type="RefSeq" id="WP_059313922.1">
    <property type="nucleotide sequence ID" value="NZ_CP013987.1"/>
</dbReference>
<feature type="domain" description="Fe2OG dioxygenase" evidence="8">
    <location>
        <begin position="78"/>
        <end position="178"/>
    </location>
</feature>
<comment type="cofactor">
    <cofactor evidence="1 7">
        <name>L-ascorbate</name>
        <dbReference type="ChEBI" id="CHEBI:38290"/>
    </cofactor>
</comment>
<dbReference type="AlphaFoldDB" id="A0A0U4XR29"/>
<dbReference type="InterPro" id="IPR006620">
    <property type="entry name" value="Pro_4_hyd_alph"/>
</dbReference>
<dbReference type="Gene3D" id="4.10.860.20">
    <property type="entry name" value="Rabenosyn, Rab binding domain"/>
    <property type="match status" value="1"/>
</dbReference>
<comment type="cofactor">
    <cofactor evidence="7">
        <name>Fe(2+)</name>
        <dbReference type="ChEBI" id="CHEBI:29033"/>
    </cofactor>
    <text evidence="7">Binds 1 Fe(2+) ion per subunit.</text>
</comment>
<dbReference type="Pfam" id="PF13640">
    <property type="entry name" value="2OG-FeII_Oxy_3"/>
    <property type="match status" value="1"/>
</dbReference>
<evidence type="ECO:0000313" key="9">
    <source>
        <dbReference type="EMBL" id="ALZ83673.1"/>
    </source>
</evidence>
<evidence type="ECO:0000256" key="7">
    <source>
        <dbReference type="HAMAP-Rule" id="MF_00657"/>
    </source>
</evidence>
<organism evidence="9 10">
    <name type="scientific">Pseudomonas oryzihabitans</name>
    <dbReference type="NCBI Taxonomy" id="47885"/>
    <lineage>
        <taxon>Bacteria</taxon>
        <taxon>Pseudomonadati</taxon>
        <taxon>Pseudomonadota</taxon>
        <taxon>Gammaproteobacteria</taxon>
        <taxon>Pseudomonadales</taxon>
        <taxon>Pseudomonadaceae</taxon>
        <taxon>Pseudomonas</taxon>
    </lineage>
</organism>
<keyword evidence="3 7" id="KW-0847">Vitamin C</keyword>
<proteinExistence type="inferred from homology"/>
<feature type="binding site" evidence="7">
    <location>
        <position position="169"/>
    </location>
    <ligand>
        <name>2-oxoglutarate</name>
        <dbReference type="ChEBI" id="CHEBI:16810"/>
    </ligand>
</feature>
<feature type="binding site" evidence="7">
    <location>
        <position position="96"/>
    </location>
    <ligand>
        <name>Fe cation</name>
        <dbReference type="ChEBI" id="CHEBI:24875"/>
    </ligand>
</feature>
<dbReference type="GO" id="GO:0016706">
    <property type="term" value="F:2-oxoglutarate-dependent dioxygenase activity"/>
    <property type="evidence" value="ECO:0007669"/>
    <property type="project" value="UniProtKB-UniRule"/>
</dbReference>
<dbReference type="GO" id="GO:0006974">
    <property type="term" value="P:DNA damage response"/>
    <property type="evidence" value="ECO:0007669"/>
    <property type="project" value="TreeGrafter"/>
</dbReference>
<evidence type="ECO:0000256" key="3">
    <source>
        <dbReference type="ARBA" id="ARBA00022896"/>
    </source>
</evidence>
<dbReference type="InterPro" id="IPR044862">
    <property type="entry name" value="Pro_4_hyd_alph_FE2OG_OXY"/>
</dbReference>
<dbReference type="NCBIfam" id="NF003975">
    <property type="entry name" value="PRK05467.1-4"/>
    <property type="match status" value="1"/>
</dbReference>
<dbReference type="InterPro" id="IPR041097">
    <property type="entry name" value="PKHD_C"/>
</dbReference>
<feature type="binding site" evidence="7">
    <location>
        <position position="159"/>
    </location>
    <ligand>
        <name>Fe cation</name>
        <dbReference type="ChEBI" id="CHEBI:24875"/>
    </ligand>
</feature>
<dbReference type="PROSITE" id="PS51471">
    <property type="entry name" value="FE2OG_OXY"/>
    <property type="match status" value="1"/>
</dbReference>
<evidence type="ECO:0000256" key="2">
    <source>
        <dbReference type="ARBA" id="ARBA00022723"/>
    </source>
</evidence>
<evidence type="ECO:0000259" key="8">
    <source>
        <dbReference type="PROSITE" id="PS51471"/>
    </source>
</evidence>
<dbReference type="Proteomes" id="UP000064137">
    <property type="component" value="Chromosome"/>
</dbReference>
<keyword evidence="6 7" id="KW-0408">Iron</keyword>
<dbReference type="NCBIfam" id="NF003974">
    <property type="entry name" value="PRK05467.1-3"/>
    <property type="match status" value="1"/>
</dbReference>
<evidence type="ECO:0000256" key="4">
    <source>
        <dbReference type="ARBA" id="ARBA00022964"/>
    </source>
</evidence>
<dbReference type="SMART" id="SM00702">
    <property type="entry name" value="P4Hc"/>
    <property type="match status" value="1"/>
</dbReference>
<gene>
    <name evidence="9" type="ORF">APT59_05420</name>
</gene>
<keyword evidence="5 7" id="KW-0560">Oxidoreductase</keyword>
<dbReference type="PANTHER" id="PTHR41536">
    <property type="entry name" value="PKHD-TYPE HYDROXYLASE YBIX"/>
    <property type="match status" value="1"/>
</dbReference>
<keyword evidence="2 7" id="KW-0479">Metal-binding</keyword>
<dbReference type="OrthoDB" id="9812472at2"/>
<reference evidence="9 10" key="1">
    <citation type="submission" date="2016-01" db="EMBL/GenBank/DDBJ databases">
        <title>Annotation of Pseudomonas oryzihabitans USDA-ARS-USMARC-56511.</title>
        <authorList>
            <person name="Harhay G.P."/>
            <person name="Harhay D.M."/>
            <person name="Smith T.P.L."/>
            <person name="Bono J.L."/>
            <person name="Heaton M.P."/>
            <person name="Clawson M.L."/>
            <person name="Chitko-Mckown C.G."/>
            <person name="Capik S.F."/>
            <person name="DeDonder K.D."/>
            <person name="Apley M.D."/>
            <person name="Lubbers B.V."/>
            <person name="White B.J."/>
            <person name="Larson R.L."/>
        </authorList>
    </citation>
    <scope>NUCLEOTIDE SEQUENCE [LARGE SCALE GENOMIC DNA]</scope>
    <source>
        <strain evidence="9 10">USDA-ARS-USMARC-56511</strain>
    </source>
</reference>
<evidence type="ECO:0000256" key="6">
    <source>
        <dbReference type="ARBA" id="ARBA00023004"/>
    </source>
</evidence>
<evidence type="ECO:0000256" key="5">
    <source>
        <dbReference type="ARBA" id="ARBA00023002"/>
    </source>
</evidence>
<dbReference type="Pfam" id="PF18331">
    <property type="entry name" value="PKHD_C"/>
    <property type="match status" value="1"/>
</dbReference>
<dbReference type="InterPro" id="IPR023550">
    <property type="entry name" value="PKHD_hydroxylase"/>
</dbReference>
<dbReference type="KEGG" id="por:APT59_05420"/>
<evidence type="ECO:0000256" key="1">
    <source>
        <dbReference type="ARBA" id="ARBA00001961"/>
    </source>
</evidence>
<dbReference type="HAMAP" id="MF_00657">
    <property type="entry name" value="Hydroxyl_YbiX"/>
    <property type="match status" value="1"/>
</dbReference>
<dbReference type="GO" id="GO:0005506">
    <property type="term" value="F:iron ion binding"/>
    <property type="evidence" value="ECO:0007669"/>
    <property type="project" value="UniProtKB-UniRule"/>
</dbReference>
<dbReference type="PANTHER" id="PTHR41536:SF1">
    <property type="entry name" value="PKHD-TYPE HYDROXYLASE YBIX"/>
    <property type="match status" value="1"/>
</dbReference>
<dbReference type="EMBL" id="CP013987">
    <property type="protein sequence ID" value="ALZ83673.1"/>
    <property type="molecule type" value="Genomic_DNA"/>
</dbReference>
<evidence type="ECO:0000313" key="10">
    <source>
        <dbReference type="Proteomes" id="UP000064137"/>
    </source>
</evidence>
<accession>A0A0U4XR29</accession>